<dbReference type="GO" id="GO:0051301">
    <property type="term" value="P:cell division"/>
    <property type="evidence" value="ECO:0007669"/>
    <property type="project" value="UniProtKB-KW"/>
</dbReference>
<dbReference type="InterPro" id="IPR039361">
    <property type="entry name" value="Cyclin"/>
</dbReference>
<organism evidence="8 9">
    <name type="scientific">Menidia menidia</name>
    <name type="common">Atlantic silverside</name>
    <dbReference type="NCBI Taxonomy" id="238744"/>
    <lineage>
        <taxon>Eukaryota</taxon>
        <taxon>Metazoa</taxon>
        <taxon>Chordata</taxon>
        <taxon>Craniata</taxon>
        <taxon>Vertebrata</taxon>
        <taxon>Euteleostomi</taxon>
        <taxon>Actinopterygii</taxon>
        <taxon>Neopterygii</taxon>
        <taxon>Teleostei</taxon>
        <taxon>Neoteleostei</taxon>
        <taxon>Acanthomorphata</taxon>
        <taxon>Ovalentaria</taxon>
        <taxon>Atherinomorphae</taxon>
        <taxon>Atheriniformes</taxon>
        <taxon>Atherinopsidae</taxon>
        <taxon>Menidiinae</taxon>
        <taxon>Menidia</taxon>
    </lineage>
</organism>
<evidence type="ECO:0000256" key="3">
    <source>
        <dbReference type="ARBA" id="ARBA00023127"/>
    </source>
</evidence>
<dbReference type="Pfam" id="PF00134">
    <property type="entry name" value="Cyclin_N"/>
    <property type="match status" value="2"/>
</dbReference>
<gene>
    <name evidence="8" type="ORF">MMEN_LOCUS3922</name>
</gene>
<comment type="similarity">
    <text evidence="5">Belongs to the cyclin family.</text>
</comment>
<feature type="domain" description="Cyclin-like" evidence="7">
    <location>
        <begin position="52"/>
        <end position="138"/>
    </location>
</feature>
<evidence type="ECO:0000259" key="7">
    <source>
        <dbReference type="SMART" id="SM00385"/>
    </source>
</evidence>
<dbReference type="SUPFAM" id="SSF47954">
    <property type="entry name" value="Cyclin-like"/>
    <property type="match status" value="2"/>
</dbReference>
<comment type="caution">
    <text evidence="8">The sequence shown here is derived from an EMBL/GenBank/DDBJ whole genome shotgun (WGS) entry which is preliminary data.</text>
</comment>
<dbReference type="Proteomes" id="UP000677803">
    <property type="component" value="Unassembled WGS sequence"/>
</dbReference>
<name>A0A8S4AFU0_9TELE</name>
<dbReference type="OrthoDB" id="769138at2759"/>
<dbReference type="AlphaFoldDB" id="A0A8S4AFU0"/>
<evidence type="ECO:0000256" key="2">
    <source>
        <dbReference type="ARBA" id="ARBA00022618"/>
    </source>
</evidence>
<evidence type="ECO:0000256" key="1">
    <source>
        <dbReference type="ARBA" id="ARBA00003222"/>
    </source>
</evidence>
<dbReference type="PROSITE" id="PS00292">
    <property type="entry name" value="CYCLINS"/>
    <property type="match status" value="1"/>
</dbReference>
<reference evidence="8" key="1">
    <citation type="submission" date="2021-05" db="EMBL/GenBank/DDBJ databases">
        <authorList>
            <person name="Tigano A."/>
        </authorList>
    </citation>
    <scope>NUCLEOTIDE SEQUENCE</scope>
</reference>
<sequence>MKFAQPWERQRLSFLLEKAASREAKMWKVYVPKRPSSQDTDISPAQRDEAVRWLTEIHGRLRLYPETLVLAVSILDRFLAPIKARPKYLRCIAIACFFLAAKTCEEDECVPSLKELAASSDCGCSPSEILRMEKIFHAMVWSSRPGFLDAALGLNRSQHLALLTHRLYHCLADHTLTQLPGSMLALALITLELETCCPDWLALTIDLLRKAQIDSSELIRSRELAARSLSTLRASLPPNTVYIYHPPLSHSPRDPRLSRRTPGTSPLFPSTSTCTAGASRLRPASGPAAGVGGGWSSSPSSSDGPICSALLSPEHLRHLQGGRLRCKASTKRKIQPKHLSCVSLSCLHMAARATEEECNLTPTDELIRIGQCRFTVSDLSRMEKIIAQKLDFSSKAVTALTFLHLYHQIALSHSTDRPSRELQSTFKKNKSPRPRFAFISCGPALSVQPSILALALLRQGIEAVRSEDMLEIAHHIQRHLKIGDCELLLWSERVAQCLLDYASPECCKPDHRRLQWVVSRRTAQNLHCHRSAPELPTIPEGRWDESESHWLTTPTPTLTNHTADAKLRPDAESTTRSENSQK</sequence>
<feature type="compositionally biased region" description="Polar residues" evidence="6">
    <location>
        <begin position="261"/>
        <end position="272"/>
    </location>
</feature>
<evidence type="ECO:0000256" key="5">
    <source>
        <dbReference type="RuleBase" id="RU000383"/>
    </source>
</evidence>
<dbReference type="FunFam" id="1.10.472.10:FF:000006">
    <property type="entry name" value="Cyclin I"/>
    <property type="match status" value="1"/>
</dbReference>
<proteinExistence type="inferred from homology"/>
<protein>
    <submittedName>
        <fullName evidence="8">(Atlantic silverside) hypothetical protein</fullName>
    </submittedName>
</protein>
<feature type="region of interest" description="Disordered" evidence="6">
    <location>
        <begin position="537"/>
        <end position="582"/>
    </location>
</feature>
<dbReference type="EMBL" id="CAJRST010003335">
    <property type="protein sequence ID" value="CAG5867117.1"/>
    <property type="molecule type" value="Genomic_DNA"/>
</dbReference>
<keyword evidence="2" id="KW-0132">Cell division</keyword>
<feature type="compositionally biased region" description="Basic and acidic residues" evidence="6">
    <location>
        <begin position="563"/>
        <end position="582"/>
    </location>
</feature>
<keyword evidence="4" id="KW-0131">Cell cycle</keyword>
<dbReference type="PANTHER" id="PTHR10177">
    <property type="entry name" value="CYCLINS"/>
    <property type="match status" value="1"/>
</dbReference>
<feature type="region of interest" description="Disordered" evidence="6">
    <location>
        <begin position="245"/>
        <end position="272"/>
    </location>
</feature>
<dbReference type="SMART" id="SM00385">
    <property type="entry name" value="CYCLIN"/>
    <property type="match status" value="1"/>
</dbReference>
<keyword evidence="9" id="KW-1185">Reference proteome</keyword>
<keyword evidence="3 5" id="KW-0195">Cyclin</keyword>
<dbReference type="Gene3D" id="1.10.472.10">
    <property type="entry name" value="Cyclin-like"/>
    <property type="match status" value="2"/>
</dbReference>
<evidence type="ECO:0000313" key="8">
    <source>
        <dbReference type="EMBL" id="CAG5867117.1"/>
    </source>
</evidence>
<evidence type="ECO:0000313" key="9">
    <source>
        <dbReference type="Proteomes" id="UP000677803"/>
    </source>
</evidence>
<dbReference type="InterPro" id="IPR048258">
    <property type="entry name" value="Cyclins_cyclin-box"/>
</dbReference>
<evidence type="ECO:0000256" key="4">
    <source>
        <dbReference type="ARBA" id="ARBA00023306"/>
    </source>
</evidence>
<accession>A0A8S4AFU0</accession>
<dbReference type="InterPro" id="IPR036915">
    <property type="entry name" value="Cyclin-like_sf"/>
</dbReference>
<dbReference type="InterPro" id="IPR006671">
    <property type="entry name" value="Cyclin_N"/>
</dbReference>
<dbReference type="InterPro" id="IPR013763">
    <property type="entry name" value="Cyclin-like_dom"/>
</dbReference>
<evidence type="ECO:0000256" key="6">
    <source>
        <dbReference type="SAM" id="MobiDB-lite"/>
    </source>
</evidence>
<comment type="function">
    <text evidence="1">Essential for the control of the cell cycle at the G2/M (mitosis) transition.</text>
</comment>